<evidence type="ECO:0000313" key="2">
    <source>
        <dbReference type="Proteomes" id="UP001314170"/>
    </source>
</evidence>
<name>A0AAV1R0X3_9ROSI</name>
<organism evidence="1 2">
    <name type="scientific">Dovyalis caffra</name>
    <dbReference type="NCBI Taxonomy" id="77055"/>
    <lineage>
        <taxon>Eukaryota</taxon>
        <taxon>Viridiplantae</taxon>
        <taxon>Streptophyta</taxon>
        <taxon>Embryophyta</taxon>
        <taxon>Tracheophyta</taxon>
        <taxon>Spermatophyta</taxon>
        <taxon>Magnoliopsida</taxon>
        <taxon>eudicotyledons</taxon>
        <taxon>Gunneridae</taxon>
        <taxon>Pentapetalae</taxon>
        <taxon>rosids</taxon>
        <taxon>fabids</taxon>
        <taxon>Malpighiales</taxon>
        <taxon>Salicaceae</taxon>
        <taxon>Flacourtieae</taxon>
        <taxon>Dovyalis</taxon>
    </lineage>
</organism>
<dbReference type="Proteomes" id="UP001314170">
    <property type="component" value="Unassembled WGS sequence"/>
</dbReference>
<reference evidence="1 2" key="1">
    <citation type="submission" date="2024-01" db="EMBL/GenBank/DDBJ databases">
        <authorList>
            <person name="Waweru B."/>
        </authorList>
    </citation>
    <scope>NUCLEOTIDE SEQUENCE [LARGE SCALE GENOMIC DNA]</scope>
</reference>
<dbReference type="EMBL" id="CAWUPB010000858">
    <property type="protein sequence ID" value="CAK7327657.1"/>
    <property type="molecule type" value="Genomic_DNA"/>
</dbReference>
<protein>
    <submittedName>
        <fullName evidence="1">Uncharacterized protein</fullName>
    </submittedName>
</protein>
<gene>
    <name evidence="1" type="ORF">DCAF_LOCUS5372</name>
</gene>
<dbReference type="AlphaFoldDB" id="A0AAV1R0X3"/>
<keyword evidence="2" id="KW-1185">Reference proteome</keyword>
<sequence length="82" mass="9723">MEEITKRVNQHVPLAAMALEFRRRDIVMECARFKERMKRKAGERGGKNKRDDLKEGYSLRRCINTFSARSKCMDYSNFKTSM</sequence>
<accession>A0AAV1R0X3</accession>
<evidence type="ECO:0000313" key="1">
    <source>
        <dbReference type="EMBL" id="CAK7327657.1"/>
    </source>
</evidence>
<proteinExistence type="predicted"/>
<comment type="caution">
    <text evidence="1">The sequence shown here is derived from an EMBL/GenBank/DDBJ whole genome shotgun (WGS) entry which is preliminary data.</text>
</comment>